<evidence type="ECO:0000313" key="7">
    <source>
        <dbReference type="Proteomes" id="UP000242712"/>
    </source>
</evidence>
<dbReference type="SMART" id="SM00345">
    <property type="entry name" value="HTH_GNTR"/>
    <property type="match status" value="1"/>
</dbReference>
<dbReference type="InterPro" id="IPR050679">
    <property type="entry name" value="Bact_HTH_transcr_reg"/>
</dbReference>
<dbReference type="InterPro" id="IPR028978">
    <property type="entry name" value="Chorismate_lyase_/UTRA_dom_sf"/>
</dbReference>
<dbReference type="SUPFAM" id="SSF64288">
    <property type="entry name" value="Chorismate lyase-like"/>
    <property type="match status" value="1"/>
</dbReference>
<dbReference type="OrthoDB" id="9816541at2"/>
<keyword evidence="1" id="KW-0805">Transcription regulation</keyword>
<dbReference type="GO" id="GO:0045892">
    <property type="term" value="P:negative regulation of DNA-templated transcription"/>
    <property type="evidence" value="ECO:0007669"/>
    <property type="project" value="TreeGrafter"/>
</dbReference>
<dbReference type="NCBIfam" id="TIGR02404">
    <property type="entry name" value="trehalos_R_Bsub"/>
    <property type="match status" value="1"/>
</dbReference>
<dbReference type="GO" id="GO:0003700">
    <property type="term" value="F:DNA-binding transcription factor activity"/>
    <property type="evidence" value="ECO:0007669"/>
    <property type="project" value="UniProtKB-UniRule"/>
</dbReference>
<name>A0A2K4FBJ8_9STAP</name>
<keyword evidence="3" id="KW-0804">Transcription</keyword>
<dbReference type="RefSeq" id="WP_103372397.1">
    <property type="nucleotide sequence ID" value="NZ_CBCRVO010000002.1"/>
</dbReference>
<evidence type="ECO:0000256" key="1">
    <source>
        <dbReference type="ARBA" id="ARBA00023015"/>
    </source>
</evidence>
<dbReference type="InterPro" id="IPR012770">
    <property type="entry name" value="TreR"/>
</dbReference>
<dbReference type="InterPro" id="IPR000524">
    <property type="entry name" value="Tscrpt_reg_HTH_GntR"/>
</dbReference>
<dbReference type="CDD" id="cd07377">
    <property type="entry name" value="WHTH_GntR"/>
    <property type="match status" value="1"/>
</dbReference>
<evidence type="ECO:0000259" key="5">
    <source>
        <dbReference type="PROSITE" id="PS50949"/>
    </source>
</evidence>
<reference evidence="6 7" key="1">
    <citation type="submission" date="2017-08" db="EMBL/GenBank/DDBJ databases">
        <title>Draft genome sequences of 64 type strains of genus Staph aureus.</title>
        <authorList>
            <person name="Cole K."/>
            <person name="Golubchik T."/>
            <person name="Russell J."/>
            <person name="Foster D."/>
            <person name="Llewelyn M."/>
            <person name="Wilson D."/>
            <person name="Crook D."/>
            <person name="Paul J."/>
        </authorList>
    </citation>
    <scope>NUCLEOTIDE SEQUENCE [LARGE SCALE GENOMIC DNA]</scope>
    <source>
        <strain evidence="6 7">DSM 29875</strain>
    </source>
</reference>
<dbReference type="SUPFAM" id="SSF46785">
    <property type="entry name" value="Winged helix' DNA-binding domain"/>
    <property type="match status" value="1"/>
</dbReference>
<dbReference type="GeneID" id="98298925"/>
<dbReference type="PANTHER" id="PTHR44846:SF12">
    <property type="entry name" value="HTH-TYPE TRANSCRIPTIONAL REGULATOR TRER"/>
    <property type="match status" value="1"/>
</dbReference>
<sequence length="239" mass="27724">MAQRKFITIYEKLKDAIMEGTYPYQAVLPSEHELVRTFDTSRETVRKALALLMDNGMIQKLRGKGSVVIYQGITTLPFNDLQSFQEINARQGQRYQTVVECFEEVEAGDVPQVKAALDLKMSDVLWHVIRTRRLHGQVKIIDEDYFVQKYLPELNIQIAAQSIYHYLEETLNTKVGYAHKEISFEPFGEMETTLFSSHATPYTATVRGVVHLNDTTKFQYNVSKHIATEFKFREFSRRN</sequence>
<dbReference type="AlphaFoldDB" id="A0A2K4FBJ8"/>
<dbReference type="InterPro" id="IPR036390">
    <property type="entry name" value="WH_DNA-bd_sf"/>
</dbReference>
<dbReference type="Pfam" id="PF07702">
    <property type="entry name" value="UTRA"/>
    <property type="match status" value="1"/>
</dbReference>
<gene>
    <name evidence="6" type="primary">treR</name>
    <name evidence="6" type="ORF">CD039_11300</name>
</gene>
<keyword evidence="2" id="KW-0238">DNA-binding</keyword>
<feature type="domain" description="HTH gntR-type" evidence="5">
    <location>
        <begin position="3"/>
        <end position="71"/>
    </location>
</feature>
<protein>
    <recommendedName>
        <fullName evidence="4">Trehalose operon repressor</fullName>
    </recommendedName>
</protein>
<dbReference type="InterPro" id="IPR036388">
    <property type="entry name" value="WH-like_DNA-bd_sf"/>
</dbReference>
<dbReference type="Gene3D" id="1.10.10.10">
    <property type="entry name" value="Winged helix-like DNA-binding domain superfamily/Winged helix DNA-binding domain"/>
    <property type="match status" value="1"/>
</dbReference>
<dbReference type="Pfam" id="PF00392">
    <property type="entry name" value="GntR"/>
    <property type="match status" value="1"/>
</dbReference>
<dbReference type="PANTHER" id="PTHR44846">
    <property type="entry name" value="MANNOSYL-D-GLYCERATE TRANSPORT/METABOLISM SYSTEM REPRESSOR MNGR-RELATED"/>
    <property type="match status" value="1"/>
</dbReference>
<evidence type="ECO:0000256" key="3">
    <source>
        <dbReference type="ARBA" id="ARBA00023163"/>
    </source>
</evidence>
<dbReference type="PROSITE" id="PS50949">
    <property type="entry name" value="HTH_GNTR"/>
    <property type="match status" value="1"/>
</dbReference>
<accession>A0A2K4FBJ8</accession>
<evidence type="ECO:0000313" key="6">
    <source>
        <dbReference type="EMBL" id="POA08643.1"/>
    </source>
</evidence>
<dbReference type="Gene3D" id="3.40.1410.10">
    <property type="entry name" value="Chorismate lyase-like"/>
    <property type="match status" value="1"/>
</dbReference>
<evidence type="ECO:0000256" key="4">
    <source>
        <dbReference type="NCBIfam" id="TIGR02404"/>
    </source>
</evidence>
<organism evidence="6 7">
    <name type="scientific">Staphylococcus argensis</name>
    <dbReference type="NCBI Taxonomy" id="1607738"/>
    <lineage>
        <taxon>Bacteria</taxon>
        <taxon>Bacillati</taxon>
        <taxon>Bacillota</taxon>
        <taxon>Bacilli</taxon>
        <taxon>Bacillales</taxon>
        <taxon>Staphylococcaceae</taxon>
        <taxon>Staphylococcus</taxon>
    </lineage>
</organism>
<dbReference type="EMBL" id="PPPX01000016">
    <property type="protein sequence ID" value="POA08643.1"/>
    <property type="molecule type" value="Genomic_DNA"/>
</dbReference>
<evidence type="ECO:0000256" key="2">
    <source>
        <dbReference type="ARBA" id="ARBA00023125"/>
    </source>
</evidence>
<keyword evidence="7" id="KW-1185">Reference proteome</keyword>
<proteinExistence type="predicted"/>
<dbReference type="InterPro" id="IPR011663">
    <property type="entry name" value="UTRA"/>
</dbReference>
<dbReference type="PRINTS" id="PR00035">
    <property type="entry name" value="HTHGNTR"/>
</dbReference>
<dbReference type="GO" id="GO:0003677">
    <property type="term" value="F:DNA binding"/>
    <property type="evidence" value="ECO:0007669"/>
    <property type="project" value="UniProtKB-UniRule"/>
</dbReference>
<dbReference type="SMART" id="SM00866">
    <property type="entry name" value="UTRA"/>
    <property type="match status" value="1"/>
</dbReference>
<dbReference type="Proteomes" id="UP000242712">
    <property type="component" value="Unassembled WGS sequence"/>
</dbReference>
<comment type="caution">
    <text evidence="6">The sequence shown here is derived from an EMBL/GenBank/DDBJ whole genome shotgun (WGS) entry which is preliminary data.</text>
</comment>